<protein>
    <submittedName>
        <fullName evidence="2">Trehalose utilization</fullName>
    </submittedName>
</protein>
<sequence length="224" mass="24885">MRTILAVIGDYYHPAEAIAEGLQQSLAPFMESGDIELSYTTVKYLAEELAAKPDAVILYKDNNINPADEQVQQWLGDETEQAILRYVRAGGGWFAWHSGLASYPAEGGYAQMTRGYFQHHPEQKLVRSITVEPAGRSGEEHVNIAADQAFETVDEHYFVHCDEASTTVFMRTYSEDGQSIGGWSHAYGEGRVCCLTPAHNRESLLHPVLGELVNACVQWCARMA</sequence>
<dbReference type="SUPFAM" id="SSF52317">
    <property type="entry name" value="Class I glutamine amidotransferase-like"/>
    <property type="match status" value="1"/>
</dbReference>
<dbReference type="RefSeq" id="WP_099520571.1">
    <property type="nucleotide sequence ID" value="NZ_CP016808.1"/>
</dbReference>
<reference evidence="2" key="1">
    <citation type="submission" date="2016-08" db="EMBL/GenBank/DDBJ databases">
        <title>Complete Genome Seqeunce of Paenibacillus sp. BIHB 4019 from tea rhizoplane.</title>
        <authorList>
            <person name="Thakur R."/>
            <person name="Swarnkar M.K."/>
            <person name="Gulati A."/>
        </authorList>
    </citation>
    <scope>NUCLEOTIDE SEQUENCE [LARGE SCALE GENOMIC DNA]</scope>
    <source>
        <strain evidence="2">BIHB4019</strain>
    </source>
</reference>
<organism evidence="2">
    <name type="scientific">Paenibacillus sp. BIHB 4019</name>
    <dbReference type="NCBI Taxonomy" id="1870819"/>
    <lineage>
        <taxon>Bacteria</taxon>
        <taxon>Bacillati</taxon>
        <taxon>Bacillota</taxon>
        <taxon>Bacilli</taxon>
        <taxon>Bacillales</taxon>
        <taxon>Paenibacillaceae</taxon>
        <taxon>Paenibacillus</taxon>
    </lineage>
</organism>
<dbReference type="Gene3D" id="3.40.50.880">
    <property type="match status" value="1"/>
</dbReference>
<feature type="domain" description="ThuA-like" evidence="1">
    <location>
        <begin position="31"/>
        <end position="220"/>
    </location>
</feature>
<name>A0A1B2DPA7_9BACL</name>
<dbReference type="EMBL" id="CP016808">
    <property type="protein sequence ID" value="ANY69541.1"/>
    <property type="molecule type" value="Genomic_DNA"/>
</dbReference>
<evidence type="ECO:0000259" key="1">
    <source>
        <dbReference type="Pfam" id="PF06283"/>
    </source>
</evidence>
<proteinExistence type="predicted"/>
<evidence type="ECO:0000313" key="2">
    <source>
        <dbReference type="EMBL" id="ANY69541.1"/>
    </source>
</evidence>
<gene>
    <name evidence="2" type="ORF">BBD42_25920</name>
</gene>
<accession>A0A1B2DPA7</accession>
<dbReference type="InterPro" id="IPR029010">
    <property type="entry name" value="ThuA-like"/>
</dbReference>
<dbReference type="Pfam" id="PF06283">
    <property type="entry name" value="ThuA"/>
    <property type="match status" value="1"/>
</dbReference>
<dbReference type="AlphaFoldDB" id="A0A1B2DPA7"/>
<dbReference type="InterPro" id="IPR029062">
    <property type="entry name" value="Class_I_gatase-like"/>
</dbReference>